<feature type="region of interest" description="Disordered" evidence="1">
    <location>
        <begin position="223"/>
        <end position="246"/>
    </location>
</feature>
<dbReference type="AlphaFoldDB" id="A0A4Z1P661"/>
<proteinExistence type="predicted"/>
<reference evidence="2 3" key="1">
    <citation type="submission" date="2019-04" db="EMBL/GenBank/DDBJ databases">
        <title>High contiguity whole genome sequence and gene annotation resource for two Venturia nashicola isolates.</title>
        <authorList>
            <person name="Prokchorchik M."/>
            <person name="Won K."/>
            <person name="Lee Y."/>
            <person name="Choi E.D."/>
            <person name="Segonzac C."/>
            <person name="Sohn K.H."/>
        </authorList>
    </citation>
    <scope>NUCLEOTIDE SEQUENCE [LARGE SCALE GENOMIC DNA]</scope>
    <source>
        <strain evidence="2 3">PRI2</strain>
    </source>
</reference>
<sequence>MSAHHQENIIKMVALTPTSADSSSAAEQKTVGFINFKPYYHDEITRTKNVKSMELTGLVSKCDILFGTLIIDPTEEIAWEFELSRHLFISWKDHAGQLSLSLSMGNWMIVALRELELWLTKLESLILQGSESNIRNEDTNFMFEGNICKPDEKRREYLAKRKRAGVGWSLMCAIAMKSTSKACSTQSKDCIYQIDQIIVTLQQKMDGRGRRYILMENEKAEKKASKIARKEERKKERKGKPGKSLY</sequence>
<feature type="compositionally biased region" description="Basic and acidic residues" evidence="1">
    <location>
        <begin position="223"/>
        <end position="234"/>
    </location>
</feature>
<accession>A0A4Z1P661</accession>
<feature type="compositionally biased region" description="Basic residues" evidence="1">
    <location>
        <begin position="235"/>
        <end position="246"/>
    </location>
</feature>
<evidence type="ECO:0000313" key="2">
    <source>
        <dbReference type="EMBL" id="TID24433.1"/>
    </source>
</evidence>
<gene>
    <name evidence="2" type="ORF">E6O75_ATG02798</name>
</gene>
<name>A0A4Z1P661_9PEZI</name>
<keyword evidence="3" id="KW-1185">Reference proteome</keyword>
<dbReference type="EMBL" id="SNSC02000005">
    <property type="protein sequence ID" value="TID24433.1"/>
    <property type="molecule type" value="Genomic_DNA"/>
</dbReference>
<dbReference type="Proteomes" id="UP000298493">
    <property type="component" value="Unassembled WGS sequence"/>
</dbReference>
<protein>
    <submittedName>
        <fullName evidence="2">Uncharacterized protein</fullName>
    </submittedName>
</protein>
<comment type="caution">
    <text evidence="2">The sequence shown here is derived from an EMBL/GenBank/DDBJ whole genome shotgun (WGS) entry which is preliminary data.</text>
</comment>
<organism evidence="2 3">
    <name type="scientific">Venturia nashicola</name>
    <dbReference type="NCBI Taxonomy" id="86259"/>
    <lineage>
        <taxon>Eukaryota</taxon>
        <taxon>Fungi</taxon>
        <taxon>Dikarya</taxon>
        <taxon>Ascomycota</taxon>
        <taxon>Pezizomycotina</taxon>
        <taxon>Dothideomycetes</taxon>
        <taxon>Pleosporomycetidae</taxon>
        <taxon>Venturiales</taxon>
        <taxon>Venturiaceae</taxon>
        <taxon>Venturia</taxon>
    </lineage>
</organism>
<evidence type="ECO:0000256" key="1">
    <source>
        <dbReference type="SAM" id="MobiDB-lite"/>
    </source>
</evidence>
<evidence type="ECO:0000313" key="3">
    <source>
        <dbReference type="Proteomes" id="UP000298493"/>
    </source>
</evidence>